<dbReference type="EMBL" id="JAINDJ010000005">
    <property type="protein sequence ID" value="KAG9446701.1"/>
    <property type="molecule type" value="Genomic_DNA"/>
</dbReference>
<keyword evidence="3" id="KW-0328">Glycosyltransferase</keyword>
<protein>
    <recommendedName>
        <fullName evidence="6">Glycosyltransferase</fullName>
    </recommendedName>
</protein>
<comment type="caution">
    <text evidence="4">The sequence shown here is derived from an EMBL/GenBank/DDBJ whole genome shotgun (WGS) entry which is preliminary data.</text>
</comment>
<gene>
    <name evidence="4" type="ORF">H6P81_012829</name>
</gene>
<dbReference type="GO" id="GO:0080044">
    <property type="term" value="F:quercetin 7-O-glucosyltransferase activity"/>
    <property type="evidence" value="ECO:0007669"/>
    <property type="project" value="TreeGrafter"/>
</dbReference>
<keyword evidence="2 3" id="KW-0808">Transferase</keyword>
<reference evidence="4 5" key="1">
    <citation type="submission" date="2021-07" db="EMBL/GenBank/DDBJ databases">
        <title>The Aristolochia fimbriata genome: insights into angiosperm evolution, floral development and chemical biosynthesis.</title>
        <authorList>
            <person name="Jiao Y."/>
        </authorList>
    </citation>
    <scope>NUCLEOTIDE SEQUENCE [LARGE SCALE GENOMIC DNA]</scope>
    <source>
        <strain evidence="4">IBCAS-2021</strain>
        <tissue evidence="4">Leaf</tissue>
    </source>
</reference>
<name>A0AAV7EG25_ARIFI</name>
<sequence length="379" mass="42276">MGRMAAEGNAQGLQVSLVTTTLLTKSMVAETGPISMEVISDGSEEGHAKQVGIPAGSFFTQSCAVEIIYYNVYHERLSLQDTVEDVSLPGLPELKLSELPSFVSDPDYLPAIRAFVLDQFVNIEKADWVFCNTVDQLEGEELNWLRIIMPVKPIGPTVPSWYADQRVEEDHDYGVSLWKKDSATCKEWLDDKDEGSVVYVSFGSLACLGSEKMEEIACALKESDYHFLWVVRESEETKLPENFAAETKEMVLVVRWCPQLEVLSHRAVGCFVTHCGWNSILEGLTIGVPMVACPQWTDQPTNAKYIEEVWEVGIRAKVDDTGIVSRGELKSCIKEIMEGERGVEIKKNTFKWKQLVKEALEEGGSSDKNIEEFVASICG</sequence>
<dbReference type="Pfam" id="PF00201">
    <property type="entry name" value="UDPGT"/>
    <property type="match status" value="1"/>
</dbReference>
<organism evidence="4 5">
    <name type="scientific">Aristolochia fimbriata</name>
    <name type="common">White veined hardy Dutchman's pipe vine</name>
    <dbReference type="NCBI Taxonomy" id="158543"/>
    <lineage>
        <taxon>Eukaryota</taxon>
        <taxon>Viridiplantae</taxon>
        <taxon>Streptophyta</taxon>
        <taxon>Embryophyta</taxon>
        <taxon>Tracheophyta</taxon>
        <taxon>Spermatophyta</taxon>
        <taxon>Magnoliopsida</taxon>
        <taxon>Magnoliidae</taxon>
        <taxon>Piperales</taxon>
        <taxon>Aristolochiaceae</taxon>
        <taxon>Aristolochia</taxon>
    </lineage>
</organism>
<evidence type="ECO:0008006" key="6">
    <source>
        <dbReference type="Google" id="ProtNLM"/>
    </source>
</evidence>
<comment type="similarity">
    <text evidence="1 3">Belongs to the UDP-glycosyltransferase family.</text>
</comment>
<dbReference type="PANTHER" id="PTHR11926:SF1560">
    <property type="entry name" value="UDP-GLYCOSYLTRANSFERASE 74E1-RELATED"/>
    <property type="match status" value="1"/>
</dbReference>
<dbReference type="SUPFAM" id="SSF53756">
    <property type="entry name" value="UDP-Glycosyltransferase/glycogen phosphorylase"/>
    <property type="match status" value="1"/>
</dbReference>
<evidence type="ECO:0000256" key="2">
    <source>
        <dbReference type="ARBA" id="ARBA00022679"/>
    </source>
</evidence>
<evidence type="ECO:0000313" key="4">
    <source>
        <dbReference type="EMBL" id="KAG9446701.1"/>
    </source>
</evidence>
<keyword evidence="5" id="KW-1185">Reference proteome</keyword>
<accession>A0AAV7EG25</accession>
<dbReference type="AlphaFoldDB" id="A0AAV7EG25"/>
<dbReference type="FunFam" id="3.40.50.2000:FF:000019">
    <property type="entry name" value="Glycosyltransferase"/>
    <property type="match status" value="1"/>
</dbReference>
<dbReference type="Gene3D" id="3.40.50.2000">
    <property type="entry name" value="Glycogen Phosphorylase B"/>
    <property type="match status" value="2"/>
</dbReference>
<dbReference type="GO" id="GO:0080043">
    <property type="term" value="F:quercetin 3-O-glucosyltransferase activity"/>
    <property type="evidence" value="ECO:0007669"/>
    <property type="project" value="TreeGrafter"/>
</dbReference>
<evidence type="ECO:0000256" key="3">
    <source>
        <dbReference type="RuleBase" id="RU003718"/>
    </source>
</evidence>
<dbReference type="PANTHER" id="PTHR11926">
    <property type="entry name" value="GLUCOSYL/GLUCURONOSYL TRANSFERASES"/>
    <property type="match status" value="1"/>
</dbReference>
<proteinExistence type="inferred from homology"/>
<dbReference type="PROSITE" id="PS00375">
    <property type="entry name" value="UDPGT"/>
    <property type="match status" value="1"/>
</dbReference>
<evidence type="ECO:0000256" key="1">
    <source>
        <dbReference type="ARBA" id="ARBA00009995"/>
    </source>
</evidence>
<evidence type="ECO:0000313" key="5">
    <source>
        <dbReference type="Proteomes" id="UP000825729"/>
    </source>
</evidence>
<dbReference type="CDD" id="cd03784">
    <property type="entry name" value="GT1_Gtf-like"/>
    <property type="match status" value="1"/>
</dbReference>
<dbReference type="InterPro" id="IPR035595">
    <property type="entry name" value="UDP_glycos_trans_CS"/>
</dbReference>
<dbReference type="Proteomes" id="UP000825729">
    <property type="component" value="Unassembled WGS sequence"/>
</dbReference>
<dbReference type="InterPro" id="IPR002213">
    <property type="entry name" value="UDP_glucos_trans"/>
</dbReference>